<keyword evidence="2" id="KW-1185">Reference proteome</keyword>
<evidence type="ECO:0000313" key="2">
    <source>
        <dbReference type="Proteomes" id="UP000642070"/>
    </source>
</evidence>
<reference evidence="1" key="2">
    <citation type="submission" date="2020-09" db="EMBL/GenBank/DDBJ databases">
        <authorList>
            <person name="Sun Q."/>
            <person name="Ohkuma M."/>
        </authorList>
    </citation>
    <scope>NUCLEOTIDE SEQUENCE</scope>
    <source>
        <strain evidence="1">JCM 19831</strain>
    </source>
</reference>
<dbReference type="PANTHER" id="PTHR34387:SF2">
    <property type="entry name" value="SLR1258 PROTEIN"/>
    <property type="match status" value="1"/>
</dbReference>
<accession>A0A917UCH0</accession>
<dbReference type="Pfam" id="PF04402">
    <property type="entry name" value="SIMPL"/>
    <property type="match status" value="1"/>
</dbReference>
<reference evidence="1" key="1">
    <citation type="journal article" date="2014" name="Int. J. Syst. Evol. Microbiol.">
        <title>Complete genome sequence of Corynebacterium casei LMG S-19264T (=DSM 44701T), isolated from a smear-ripened cheese.</title>
        <authorList>
            <consortium name="US DOE Joint Genome Institute (JGI-PGF)"/>
            <person name="Walter F."/>
            <person name="Albersmeier A."/>
            <person name="Kalinowski J."/>
            <person name="Ruckert C."/>
        </authorList>
    </citation>
    <scope>NUCLEOTIDE SEQUENCE</scope>
    <source>
        <strain evidence="1">JCM 19831</strain>
    </source>
</reference>
<dbReference type="Proteomes" id="UP000642070">
    <property type="component" value="Unassembled WGS sequence"/>
</dbReference>
<proteinExistence type="predicted"/>
<organism evidence="1 2">
    <name type="scientific">Dactylosporangium sucinum</name>
    <dbReference type="NCBI Taxonomy" id="1424081"/>
    <lineage>
        <taxon>Bacteria</taxon>
        <taxon>Bacillati</taxon>
        <taxon>Actinomycetota</taxon>
        <taxon>Actinomycetes</taxon>
        <taxon>Micromonosporales</taxon>
        <taxon>Micromonosporaceae</taxon>
        <taxon>Dactylosporangium</taxon>
    </lineage>
</organism>
<gene>
    <name evidence="1" type="ORF">GCM10007977_097930</name>
</gene>
<sequence>MTTVAVRGESVQEVEPELAEFRVVVSARDKDRQATLTRLRERADALRQFLDRYAEAVERRETSGLYVHPETKRGEKVTAYQGSVTTLVVVHDFAALGEVMLSIADQDQTQIHGPTWTLRPDSPVYREARRAAIGDAIARAKEYAETLGAQVTELLELSDPGVGRSSEPMATFQSYGASYSAKARGGAPELQLDPERQRITAAVEARFTITAPELG</sequence>
<dbReference type="Gene3D" id="3.30.70.2970">
    <property type="entry name" value="Protein of unknown function (DUF541), domain 2"/>
    <property type="match status" value="1"/>
</dbReference>
<name>A0A917UCH0_9ACTN</name>
<dbReference type="EMBL" id="BMPI01000085">
    <property type="protein sequence ID" value="GGM80871.1"/>
    <property type="molecule type" value="Genomic_DNA"/>
</dbReference>
<dbReference type="InterPro" id="IPR052022">
    <property type="entry name" value="26kDa_periplasmic_antigen"/>
</dbReference>
<comment type="caution">
    <text evidence="1">The sequence shown here is derived from an EMBL/GenBank/DDBJ whole genome shotgun (WGS) entry which is preliminary data.</text>
</comment>
<dbReference type="RefSeq" id="WP_190256956.1">
    <property type="nucleotide sequence ID" value="NZ_BMPI01000085.1"/>
</dbReference>
<dbReference type="Gene3D" id="3.30.110.170">
    <property type="entry name" value="Protein of unknown function (DUF541), domain 1"/>
    <property type="match status" value="1"/>
</dbReference>
<dbReference type="AlphaFoldDB" id="A0A917UCH0"/>
<evidence type="ECO:0000313" key="1">
    <source>
        <dbReference type="EMBL" id="GGM80871.1"/>
    </source>
</evidence>
<dbReference type="InterPro" id="IPR007497">
    <property type="entry name" value="SIMPL/DUF541"/>
</dbReference>
<dbReference type="GO" id="GO:0006974">
    <property type="term" value="P:DNA damage response"/>
    <property type="evidence" value="ECO:0007669"/>
    <property type="project" value="TreeGrafter"/>
</dbReference>
<dbReference type="PANTHER" id="PTHR34387">
    <property type="entry name" value="SLR1258 PROTEIN"/>
    <property type="match status" value="1"/>
</dbReference>
<evidence type="ECO:0008006" key="3">
    <source>
        <dbReference type="Google" id="ProtNLM"/>
    </source>
</evidence>
<protein>
    <recommendedName>
        <fullName evidence="3">DUF541 domain-containing protein</fullName>
    </recommendedName>
</protein>